<keyword evidence="4" id="KW-0934">Plastid</keyword>
<dbReference type="SUPFAM" id="SSF103511">
    <property type="entry name" value="Chlorophyll a-b binding protein"/>
    <property type="match status" value="1"/>
</dbReference>
<reference evidence="9" key="2">
    <citation type="submission" date="2012-11" db="EMBL/GenBank/DDBJ databases">
        <authorList>
            <person name="Kuo A."/>
            <person name="Curtis B.A."/>
            <person name="Tanifuji G."/>
            <person name="Burki F."/>
            <person name="Gruber A."/>
            <person name="Irimia M."/>
            <person name="Maruyama S."/>
            <person name="Arias M.C."/>
            <person name="Ball S.G."/>
            <person name="Gile G.H."/>
            <person name="Hirakawa Y."/>
            <person name="Hopkins J.F."/>
            <person name="Rensing S.A."/>
            <person name="Schmutz J."/>
            <person name="Symeonidi A."/>
            <person name="Elias M."/>
            <person name="Eveleigh R.J."/>
            <person name="Herman E.K."/>
            <person name="Klute M.J."/>
            <person name="Nakayama T."/>
            <person name="Obornik M."/>
            <person name="Reyes-Prieto A."/>
            <person name="Armbrust E.V."/>
            <person name="Aves S.J."/>
            <person name="Beiko R.G."/>
            <person name="Coutinho P."/>
            <person name="Dacks J.B."/>
            <person name="Durnford D.G."/>
            <person name="Fast N.M."/>
            <person name="Green B.R."/>
            <person name="Grisdale C."/>
            <person name="Hempe F."/>
            <person name="Henrissat B."/>
            <person name="Hoppner M.P."/>
            <person name="Ishida K.-I."/>
            <person name="Kim E."/>
            <person name="Koreny L."/>
            <person name="Kroth P.G."/>
            <person name="Liu Y."/>
            <person name="Malik S.-B."/>
            <person name="Maier U.G."/>
            <person name="McRose D."/>
            <person name="Mock T."/>
            <person name="Neilson J.A."/>
            <person name="Onodera N.T."/>
            <person name="Poole A.M."/>
            <person name="Pritham E.J."/>
            <person name="Richards T.A."/>
            <person name="Rocap G."/>
            <person name="Roy S.W."/>
            <person name="Sarai C."/>
            <person name="Schaack S."/>
            <person name="Shirato S."/>
            <person name="Slamovits C.H."/>
            <person name="Spencer D.F."/>
            <person name="Suzuki S."/>
            <person name="Worden A.Z."/>
            <person name="Zauner S."/>
            <person name="Barry K."/>
            <person name="Bell C."/>
            <person name="Bharti A.K."/>
            <person name="Crow J.A."/>
            <person name="Grimwood J."/>
            <person name="Kramer R."/>
            <person name="Lindquist E."/>
            <person name="Lucas S."/>
            <person name="Salamov A."/>
            <person name="McFadden G.I."/>
            <person name="Lane C.E."/>
            <person name="Keeling P.J."/>
            <person name="Gray M.W."/>
            <person name="Grigoriev I.V."/>
            <person name="Archibald J.M."/>
        </authorList>
    </citation>
    <scope>NUCLEOTIDE SEQUENCE</scope>
    <source>
        <strain evidence="9">CCMP2712</strain>
    </source>
</reference>
<dbReference type="PaxDb" id="55529-EKX53806"/>
<dbReference type="Proteomes" id="UP000011087">
    <property type="component" value="Unassembled WGS sequence"/>
</dbReference>
<dbReference type="EMBL" id="JH992969">
    <property type="protein sequence ID" value="EKX53806.1"/>
    <property type="molecule type" value="Genomic_DNA"/>
</dbReference>
<protein>
    <submittedName>
        <fullName evidence="7">Light-harvesting Chl a protein 6</fullName>
    </submittedName>
</protein>
<comment type="subcellular location">
    <subcellularLocation>
        <location evidence="1">Plastid</location>
        <location evidence="1">Chloroplast</location>
    </subcellularLocation>
</comment>
<dbReference type="GeneID" id="17310306"/>
<dbReference type="PANTHER" id="PTHR21649">
    <property type="entry name" value="CHLOROPHYLL A/B BINDING PROTEIN"/>
    <property type="match status" value="1"/>
</dbReference>
<feature type="binding site" evidence="5">
    <location>
        <position position="88"/>
    </location>
    <ligand>
        <name>chlorophyll a</name>
        <dbReference type="ChEBI" id="CHEBI:58416"/>
        <label>1</label>
    </ligand>
</feature>
<evidence type="ECO:0000256" key="2">
    <source>
        <dbReference type="ARBA" id="ARBA00022528"/>
    </source>
</evidence>
<evidence type="ECO:0000313" key="8">
    <source>
        <dbReference type="EnsemblProtists" id="EKX53806"/>
    </source>
</evidence>
<dbReference type="EnsemblProtists" id="EKX53806">
    <property type="protein sequence ID" value="EKX53806"/>
    <property type="gene ID" value="GUITHDRAFT_159195"/>
</dbReference>
<dbReference type="OMA" id="ELMNARW"/>
<reference evidence="8" key="3">
    <citation type="submission" date="2015-06" db="UniProtKB">
        <authorList>
            <consortium name="EnsemblProtists"/>
        </authorList>
    </citation>
    <scope>IDENTIFICATION</scope>
</reference>
<dbReference type="InterPro" id="IPR001344">
    <property type="entry name" value="Chloro_AB-bd_pln"/>
</dbReference>
<keyword evidence="6" id="KW-0732">Signal</keyword>
<feature type="chain" id="PRO_5008772115" evidence="6">
    <location>
        <begin position="17"/>
        <end position="258"/>
    </location>
</feature>
<keyword evidence="3" id="KW-0602">Photosynthesis</keyword>
<dbReference type="eggNOG" id="ENOG502QTHA">
    <property type="taxonomic scope" value="Eukaryota"/>
</dbReference>
<keyword evidence="5" id="KW-0148">Chlorophyll</keyword>
<name>L1JZ29_GUITC</name>
<dbReference type="OrthoDB" id="423598at2759"/>
<evidence type="ECO:0000256" key="1">
    <source>
        <dbReference type="ARBA" id="ARBA00004229"/>
    </source>
</evidence>
<feature type="binding site" description="axial binding residue" evidence="5">
    <location>
        <position position="93"/>
    </location>
    <ligand>
        <name>chlorophyll b</name>
        <dbReference type="ChEBI" id="CHEBI:61721"/>
        <label>1</label>
    </ligand>
    <ligandPart>
        <name>Mg</name>
        <dbReference type="ChEBI" id="CHEBI:25107"/>
    </ligandPart>
</feature>
<gene>
    <name evidence="7" type="primary">Lhcr6</name>
    <name evidence="7" type="ORF">GUITHDRAFT_159195</name>
</gene>
<keyword evidence="5" id="KW-0157">Chromophore</keyword>
<feature type="binding site" evidence="5">
    <location>
        <position position="195"/>
    </location>
    <ligand>
        <name>chlorophyll a</name>
        <dbReference type="ChEBI" id="CHEBI:58416"/>
        <label>1</label>
    </ligand>
</feature>
<sequence length="258" mass="27360">MLRTSVIAASVATATAFLAGPALPSAHAPARSNAISSMSMQARSKPLPWLEAPPALDGKMEGDVGFDPLWVSSMLPDAGWIKFLREAELKHGRVAMLAATGAIVQDIFTFPGVDKVIGAAKMTSAHDKYLSLEIGGSKVATMHQMLLWIGLLEILSAPAIVQTFKGETSRAPGDFGFDPLGFSKDAKSASTYRLKEVKNGRLAMIGIGGMVHHYLLTGKGPLQFLGGIPNYKSCVAHDVGPIANYLMKPVGTILPKMC</sequence>
<evidence type="ECO:0000313" key="7">
    <source>
        <dbReference type="EMBL" id="EKX53806.1"/>
    </source>
</evidence>
<dbReference type="GO" id="GO:0016020">
    <property type="term" value="C:membrane"/>
    <property type="evidence" value="ECO:0007669"/>
    <property type="project" value="InterPro"/>
</dbReference>
<dbReference type="InterPro" id="IPR022796">
    <property type="entry name" value="Chloroa_b-bind"/>
</dbReference>
<feature type="binding site" evidence="5">
    <location>
        <position position="91"/>
    </location>
    <ligand>
        <name>chlorophyll a</name>
        <dbReference type="ChEBI" id="CHEBI:58416"/>
        <label>1</label>
    </ligand>
</feature>
<dbReference type="Gene3D" id="1.10.3460.10">
    <property type="entry name" value="Chlorophyll a/b binding protein domain"/>
    <property type="match status" value="1"/>
</dbReference>
<accession>L1JZ29</accession>
<dbReference type="Pfam" id="PF00504">
    <property type="entry name" value="Chloroa_b-bind"/>
    <property type="match status" value="1"/>
</dbReference>
<feature type="binding site" evidence="5">
    <location>
        <position position="196"/>
    </location>
    <ligand>
        <name>chlorophyll a</name>
        <dbReference type="ChEBI" id="CHEBI:58416"/>
        <label>1</label>
    </ligand>
</feature>
<feature type="binding site" evidence="5">
    <location>
        <position position="201"/>
    </location>
    <ligand>
        <name>chlorophyll a</name>
        <dbReference type="ChEBI" id="CHEBI:58416"/>
        <label>1</label>
    </ligand>
</feature>
<evidence type="ECO:0000256" key="6">
    <source>
        <dbReference type="SAM" id="SignalP"/>
    </source>
</evidence>
<dbReference type="STRING" id="905079.L1JZ29"/>
<reference evidence="7 9" key="1">
    <citation type="journal article" date="2012" name="Nature">
        <title>Algal genomes reveal evolutionary mosaicism and the fate of nucleomorphs.</title>
        <authorList>
            <consortium name="DOE Joint Genome Institute"/>
            <person name="Curtis B.A."/>
            <person name="Tanifuji G."/>
            <person name="Burki F."/>
            <person name="Gruber A."/>
            <person name="Irimia M."/>
            <person name="Maruyama S."/>
            <person name="Arias M.C."/>
            <person name="Ball S.G."/>
            <person name="Gile G.H."/>
            <person name="Hirakawa Y."/>
            <person name="Hopkins J.F."/>
            <person name="Kuo A."/>
            <person name="Rensing S.A."/>
            <person name="Schmutz J."/>
            <person name="Symeonidi A."/>
            <person name="Elias M."/>
            <person name="Eveleigh R.J."/>
            <person name="Herman E.K."/>
            <person name="Klute M.J."/>
            <person name="Nakayama T."/>
            <person name="Obornik M."/>
            <person name="Reyes-Prieto A."/>
            <person name="Armbrust E.V."/>
            <person name="Aves S.J."/>
            <person name="Beiko R.G."/>
            <person name="Coutinho P."/>
            <person name="Dacks J.B."/>
            <person name="Durnford D.G."/>
            <person name="Fast N.M."/>
            <person name="Green B.R."/>
            <person name="Grisdale C.J."/>
            <person name="Hempel F."/>
            <person name="Henrissat B."/>
            <person name="Hoppner M.P."/>
            <person name="Ishida K."/>
            <person name="Kim E."/>
            <person name="Koreny L."/>
            <person name="Kroth P.G."/>
            <person name="Liu Y."/>
            <person name="Malik S.B."/>
            <person name="Maier U.G."/>
            <person name="McRose D."/>
            <person name="Mock T."/>
            <person name="Neilson J.A."/>
            <person name="Onodera N.T."/>
            <person name="Poole A.M."/>
            <person name="Pritham E.J."/>
            <person name="Richards T.A."/>
            <person name="Rocap G."/>
            <person name="Roy S.W."/>
            <person name="Sarai C."/>
            <person name="Schaack S."/>
            <person name="Shirato S."/>
            <person name="Slamovits C.H."/>
            <person name="Spencer D.F."/>
            <person name="Suzuki S."/>
            <person name="Worden A.Z."/>
            <person name="Zauner S."/>
            <person name="Barry K."/>
            <person name="Bell C."/>
            <person name="Bharti A.K."/>
            <person name="Crow J.A."/>
            <person name="Grimwood J."/>
            <person name="Kramer R."/>
            <person name="Lindquist E."/>
            <person name="Lucas S."/>
            <person name="Salamov A."/>
            <person name="McFadden G.I."/>
            <person name="Lane C.E."/>
            <person name="Keeling P.J."/>
            <person name="Gray M.W."/>
            <person name="Grigoriev I.V."/>
            <person name="Archibald J.M."/>
        </authorList>
    </citation>
    <scope>NUCLEOTIDE SEQUENCE</scope>
    <source>
        <strain evidence="7 9">CCMP2712</strain>
    </source>
</reference>
<dbReference type="GO" id="GO:0009507">
    <property type="term" value="C:chloroplast"/>
    <property type="evidence" value="ECO:0007669"/>
    <property type="project" value="UniProtKB-SubCell"/>
</dbReference>
<keyword evidence="2" id="KW-0150">Chloroplast</keyword>
<evidence type="ECO:0000313" key="9">
    <source>
        <dbReference type="Proteomes" id="UP000011087"/>
    </source>
</evidence>
<dbReference type="AlphaFoldDB" id="L1JZ29"/>
<dbReference type="HOGENOM" id="CLU_057943_3_2_1"/>
<dbReference type="RefSeq" id="XP_005840786.1">
    <property type="nucleotide sequence ID" value="XM_005840729.1"/>
</dbReference>
<evidence type="ECO:0000256" key="4">
    <source>
        <dbReference type="ARBA" id="ARBA00022640"/>
    </source>
</evidence>
<feature type="binding site" evidence="5">
    <location>
        <position position="199"/>
    </location>
    <ligand>
        <name>chlorophyll a</name>
        <dbReference type="ChEBI" id="CHEBI:58416"/>
        <label>1</label>
    </ligand>
</feature>
<feature type="binding site" evidence="5">
    <location>
        <position position="72"/>
    </location>
    <ligand>
        <name>chlorophyll a</name>
        <dbReference type="ChEBI" id="CHEBI:58416"/>
        <label>1</label>
    </ligand>
</feature>
<evidence type="ECO:0000256" key="5">
    <source>
        <dbReference type="PIRSR" id="PIRSR601344-1"/>
    </source>
</evidence>
<dbReference type="GO" id="GO:0009765">
    <property type="term" value="P:photosynthesis, light harvesting"/>
    <property type="evidence" value="ECO:0007669"/>
    <property type="project" value="InterPro"/>
</dbReference>
<proteinExistence type="predicted"/>
<evidence type="ECO:0000256" key="3">
    <source>
        <dbReference type="ARBA" id="ARBA00022531"/>
    </source>
</evidence>
<dbReference type="KEGG" id="gtt:GUITHDRAFT_159195"/>
<feature type="signal peptide" evidence="6">
    <location>
        <begin position="1"/>
        <end position="16"/>
    </location>
</feature>
<dbReference type="GO" id="GO:0016168">
    <property type="term" value="F:chlorophyll binding"/>
    <property type="evidence" value="ECO:0007669"/>
    <property type="project" value="UniProtKB-KW"/>
</dbReference>
<keyword evidence="9" id="KW-1185">Reference proteome</keyword>
<organism evidence="7">
    <name type="scientific">Guillardia theta (strain CCMP2712)</name>
    <name type="common">Cryptophyte</name>
    <dbReference type="NCBI Taxonomy" id="905079"/>
    <lineage>
        <taxon>Eukaryota</taxon>
        <taxon>Cryptophyceae</taxon>
        <taxon>Pyrenomonadales</taxon>
        <taxon>Geminigeraceae</taxon>
        <taxon>Guillardia</taxon>
    </lineage>
</organism>